<keyword evidence="3 5" id="KW-1133">Transmembrane helix</keyword>
<comment type="caution">
    <text evidence="7">The sequence shown here is derived from an EMBL/GenBank/DDBJ whole genome shotgun (WGS) entry which is preliminary data.</text>
</comment>
<evidence type="ECO:0000256" key="3">
    <source>
        <dbReference type="ARBA" id="ARBA00022989"/>
    </source>
</evidence>
<dbReference type="RefSeq" id="WP_197660145.1">
    <property type="nucleotide sequence ID" value="NZ_JAEAGR010000002.1"/>
</dbReference>
<dbReference type="AlphaFoldDB" id="A0A8J7H831"/>
<dbReference type="PANTHER" id="PTHR10846">
    <property type="entry name" value="SODIUM/POTASSIUM/CALCIUM EXCHANGER"/>
    <property type="match status" value="1"/>
</dbReference>
<name>A0A8J7H831_9FIRM</name>
<feature type="transmembrane region" description="Helical" evidence="5">
    <location>
        <begin position="81"/>
        <end position="108"/>
    </location>
</feature>
<gene>
    <name evidence="7" type="ORF">I5677_03375</name>
</gene>
<dbReference type="GO" id="GO:0006874">
    <property type="term" value="P:intracellular calcium ion homeostasis"/>
    <property type="evidence" value="ECO:0007669"/>
    <property type="project" value="TreeGrafter"/>
</dbReference>
<keyword evidence="2 5" id="KW-0812">Transmembrane</keyword>
<dbReference type="EMBL" id="JAEAGR010000002">
    <property type="protein sequence ID" value="MBH1939935.1"/>
    <property type="molecule type" value="Genomic_DNA"/>
</dbReference>
<feature type="transmembrane region" description="Helical" evidence="5">
    <location>
        <begin position="6"/>
        <end position="28"/>
    </location>
</feature>
<feature type="transmembrane region" description="Helical" evidence="5">
    <location>
        <begin position="143"/>
        <end position="161"/>
    </location>
</feature>
<feature type="transmembrane region" description="Helical" evidence="5">
    <location>
        <begin position="120"/>
        <end position="137"/>
    </location>
</feature>
<evidence type="ECO:0000313" key="7">
    <source>
        <dbReference type="EMBL" id="MBH1939935.1"/>
    </source>
</evidence>
<dbReference type="Proteomes" id="UP000623269">
    <property type="component" value="Unassembled WGS sequence"/>
</dbReference>
<evidence type="ECO:0000256" key="2">
    <source>
        <dbReference type="ARBA" id="ARBA00022692"/>
    </source>
</evidence>
<protein>
    <submittedName>
        <fullName evidence="7">Sodium:calcium antiporter</fullName>
    </submittedName>
</protein>
<feature type="transmembrane region" description="Helical" evidence="5">
    <location>
        <begin position="40"/>
        <end position="61"/>
    </location>
</feature>
<feature type="transmembrane region" description="Helical" evidence="5">
    <location>
        <begin position="200"/>
        <end position="225"/>
    </location>
</feature>
<reference evidence="7" key="1">
    <citation type="submission" date="2020-12" db="EMBL/GenBank/DDBJ databases">
        <title>M. sibirica DSM 26468T genome.</title>
        <authorList>
            <person name="Thieme N."/>
            <person name="Rettenmaier R."/>
            <person name="Zverlov V."/>
            <person name="Liebl W."/>
        </authorList>
    </citation>
    <scope>NUCLEOTIDE SEQUENCE</scope>
    <source>
        <strain evidence="7">DSM 26468</strain>
    </source>
</reference>
<comment type="subcellular location">
    <subcellularLocation>
        <location evidence="1">Membrane</location>
        <topology evidence="1">Multi-pass membrane protein</topology>
    </subcellularLocation>
</comment>
<evidence type="ECO:0000259" key="6">
    <source>
        <dbReference type="Pfam" id="PF01699"/>
    </source>
</evidence>
<evidence type="ECO:0000256" key="1">
    <source>
        <dbReference type="ARBA" id="ARBA00004141"/>
    </source>
</evidence>
<keyword evidence="4 5" id="KW-0472">Membrane</keyword>
<evidence type="ECO:0000256" key="5">
    <source>
        <dbReference type="SAM" id="Phobius"/>
    </source>
</evidence>
<dbReference type="GO" id="GO:0008273">
    <property type="term" value="F:calcium, potassium:sodium antiporter activity"/>
    <property type="evidence" value="ECO:0007669"/>
    <property type="project" value="TreeGrafter"/>
</dbReference>
<dbReference type="Pfam" id="PF01699">
    <property type="entry name" value="Na_Ca_ex"/>
    <property type="match status" value="2"/>
</dbReference>
<keyword evidence="8" id="KW-1185">Reference proteome</keyword>
<feature type="transmembrane region" description="Helical" evidence="5">
    <location>
        <begin position="260"/>
        <end position="282"/>
    </location>
</feature>
<dbReference type="GO" id="GO:0005886">
    <property type="term" value="C:plasma membrane"/>
    <property type="evidence" value="ECO:0007669"/>
    <property type="project" value="TreeGrafter"/>
</dbReference>
<dbReference type="GO" id="GO:0005262">
    <property type="term" value="F:calcium channel activity"/>
    <property type="evidence" value="ECO:0007669"/>
    <property type="project" value="TreeGrafter"/>
</dbReference>
<proteinExistence type="predicted"/>
<feature type="domain" description="Sodium/calcium exchanger membrane region" evidence="6">
    <location>
        <begin position="17"/>
        <end position="163"/>
    </location>
</feature>
<accession>A0A8J7H831</accession>
<organism evidence="7 8">
    <name type="scientific">Mobilitalea sibirica</name>
    <dbReference type="NCBI Taxonomy" id="1462919"/>
    <lineage>
        <taxon>Bacteria</taxon>
        <taxon>Bacillati</taxon>
        <taxon>Bacillota</taxon>
        <taxon>Clostridia</taxon>
        <taxon>Lachnospirales</taxon>
        <taxon>Lachnospiraceae</taxon>
        <taxon>Mobilitalea</taxon>
    </lineage>
</organism>
<dbReference type="Gene3D" id="1.20.1420.30">
    <property type="entry name" value="NCX, central ion-binding region"/>
    <property type="match status" value="1"/>
</dbReference>
<feature type="domain" description="Sodium/calcium exchanger membrane region" evidence="6">
    <location>
        <begin position="199"/>
        <end position="340"/>
    </location>
</feature>
<sequence length="341" mass="36240">MDAFIYNYLISFPIIVLLLVIAVMLFTLSKGSDVLVDQAVSLSLHWGVSKMIIGATIVSLGTTLPETTISVMAAINGNPDLALGNAIGSIIANTGLIIGLASLMGHLPVDKLVYKRQGKIQIWAGLLLAFMCLPFLSGGRGVISQWVGCLFLVLLAFYVYLSVQWSKASSKVNIAIEKNNGTDTLLVEEKSPLILQLIKLLFGIILVIGSSKILIPAVEITAIRIGIPQSVIAATLIALGTSLPELVTAITAVKKGHGELAIGNVVGANILNALFVVGSSAAVTRAGLAVPINFYKLQIPTMVVALVFFHIFLGGKKVEITKKEGSTLLAIYLIYLLLNYT</sequence>
<dbReference type="InterPro" id="IPR004481">
    <property type="entry name" value="K/Na/Ca-exchanger"/>
</dbReference>
<feature type="transmembrane region" description="Helical" evidence="5">
    <location>
        <begin position="294"/>
        <end position="313"/>
    </location>
</feature>
<evidence type="ECO:0000256" key="4">
    <source>
        <dbReference type="ARBA" id="ARBA00023136"/>
    </source>
</evidence>
<evidence type="ECO:0000313" key="8">
    <source>
        <dbReference type="Proteomes" id="UP000623269"/>
    </source>
</evidence>
<dbReference type="InterPro" id="IPR004837">
    <property type="entry name" value="NaCa_Exmemb"/>
</dbReference>
<dbReference type="PANTHER" id="PTHR10846:SF8">
    <property type="entry name" value="INNER MEMBRANE PROTEIN YRBG"/>
    <property type="match status" value="1"/>
</dbReference>
<dbReference type="InterPro" id="IPR044880">
    <property type="entry name" value="NCX_ion-bd_dom_sf"/>
</dbReference>